<dbReference type="FunCoup" id="A0A7J7DD31">
    <property type="interactions" value="139"/>
</dbReference>
<comment type="caution">
    <text evidence="6">The sequence shown here is derived from an EMBL/GenBank/DDBJ whole genome shotgun (WGS) entry which is preliminary data.</text>
</comment>
<keyword evidence="7" id="KW-1185">Reference proteome</keyword>
<name>A0A7J7DD31_TRIWF</name>
<dbReference type="GO" id="GO:0005634">
    <property type="term" value="C:nucleus"/>
    <property type="evidence" value="ECO:0007669"/>
    <property type="project" value="UniProtKB-SubCell"/>
</dbReference>
<sequence>MYEEIGFFDPNTMAQVTDDGFSHLPPPPQPVTDTDAAAIEIHLQQQLAFSNEIHNTQNQNQIYDQSNPNWVHEIEMQDMGFINPDHPMLQIEHNNNYNQSSIPETQTPEILNLFHHLSNASSYDPLYHLQPPLFTELFQSLPHGGYSLPGSLFGGTGVDQDQRVQHDTGDGSVLEFNAGEMPCVGKRRGATGKKNVVTERDRREILNHKYTALRSLVPNPTKVDRASVVGDAIEYIKVLVRTVNELKLLVEKKRCSRERTKRHKTEDDPAGYVESCNMKPLAGDGFLRSSRLQRKFRETEVDVCIIDDEVTIKLVQGKINCLLLVSKVLDELQLDIHHVAGGHIGDYYSFLFNTKICEGSYVYANAIANKLIEVVDRQYAAIPPTK</sequence>
<dbReference type="Pfam" id="PF00010">
    <property type="entry name" value="HLH"/>
    <property type="match status" value="1"/>
</dbReference>
<dbReference type="EMBL" id="JAAARO010000008">
    <property type="protein sequence ID" value="KAF5744233.1"/>
    <property type="molecule type" value="Genomic_DNA"/>
</dbReference>
<evidence type="ECO:0000256" key="4">
    <source>
        <dbReference type="ARBA" id="ARBA00023242"/>
    </source>
</evidence>
<dbReference type="SUPFAM" id="SSF47459">
    <property type="entry name" value="HLH, helix-loop-helix DNA-binding domain"/>
    <property type="match status" value="1"/>
</dbReference>
<dbReference type="SMART" id="SM00353">
    <property type="entry name" value="HLH"/>
    <property type="match status" value="1"/>
</dbReference>
<dbReference type="InParanoid" id="A0A7J7DD31"/>
<evidence type="ECO:0000313" key="6">
    <source>
        <dbReference type="EMBL" id="KAF5744233.1"/>
    </source>
</evidence>
<dbReference type="Gene3D" id="4.10.280.10">
    <property type="entry name" value="Helix-loop-helix DNA-binding domain"/>
    <property type="match status" value="1"/>
</dbReference>
<dbReference type="CDD" id="cd18918">
    <property type="entry name" value="bHLH_AtMYC1_like"/>
    <property type="match status" value="1"/>
</dbReference>
<dbReference type="OrthoDB" id="1932168at2759"/>
<gene>
    <name evidence="6" type="ORF">HS088_TW08G00831</name>
</gene>
<organism evidence="6 7">
    <name type="scientific">Tripterygium wilfordii</name>
    <name type="common">Thunder God vine</name>
    <dbReference type="NCBI Taxonomy" id="458696"/>
    <lineage>
        <taxon>Eukaryota</taxon>
        <taxon>Viridiplantae</taxon>
        <taxon>Streptophyta</taxon>
        <taxon>Embryophyta</taxon>
        <taxon>Tracheophyta</taxon>
        <taxon>Spermatophyta</taxon>
        <taxon>Magnoliopsida</taxon>
        <taxon>eudicotyledons</taxon>
        <taxon>Gunneridae</taxon>
        <taxon>Pentapetalae</taxon>
        <taxon>rosids</taxon>
        <taxon>fabids</taxon>
        <taxon>Celastrales</taxon>
        <taxon>Celastraceae</taxon>
        <taxon>Tripterygium</taxon>
    </lineage>
</organism>
<accession>A0A7J7DD31</accession>
<dbReference type="InterPro" id="IPR045896">
    <property type="entry name" value="MYC1-like_bHLH"/>
</dbReference>
<comment type="subcellular location">
    <subcellularLocation>
        <location evidence="1">Nucleus</location>
    </subcellularLocation>
</comment>
<proteinExistence type="predicted"/>
<dbReference type="InterPro" id="IPR011598">
    <property type="entry name" value="bHLH_dom"/>
</dbReference>
<keyword evidence="4" id="KW-0539">Nucleus</keyword>
<evidence type="ECO:0000313" key="7">
    <source>
        <dbReference type="Proteomes" id="UP000593562"/>
    </source>
</evidence>
<dbReference type="PROSITE" id="PS50888">
    <property type="entry name" value="BHLH"/>
    <property type="match status" value="1"/>
</dbReference>
<protein>
    <recommendedName>
        <fullName evidence="5">BHLH domain-containing protein</fullName>
    </recommendedName>
</protein>
<evidence type="ECO:0000256" key="3">
    <source>
        <dbReference type="ARBA" id="ARBA00023163"/>
    </source>
</evidence>
<dbReference type="InterPro" id="IPR045895">
    <property type="entry name" value="bHLH91-like"/>
</dbReference>
<dbReference type="Proteomes" id="UP000593562">
    <property type="component" value="Unassembled WGS sequence"/>
</dbReference>
<keyword evidence="2" id="KW-0805">Transcription regulation</keyword>
<evidence type="ECO:0000256" key="2">
    <source>
        <dbReference type="ARBA" id="ARBA00023015"/>
    </source>
</evidence>
<dbReference type="GO" id="GO:0046983">
    <property type="term" value="F:protein dimerization activity"/>
    <property type="evidence" value="ECO:0007669"/>
    <property type="project" value="InterPro"/>
</dbReference>
<dbReference type="InterPro" id="IPR036638">
    <property type="entry name" value="HLH_DNA-bd_sf"/>
</dbReference>
<dbReference type="GO" id="GO:0006355">
    <property type="term" value="P:regulation of DNA-templated transcription"/>
    <property type="evidence" value="ECO:0007669"/>
    <property type="project" value="InterPro"/>
</dbReference>
<dbReference type="PANTHER" id="PTHR46834">
    <property type="entry name" value="TRANSCRIPTION FACTOR BHLH91"/>
    <property type="match status" value="1"/>
</dbReference>
<dbReference type="GO" id="GO:0048658">
    <property type="term" value="P:anther wall tapetum development"/>
    <property type="evidence" value="ECO:0007669"/>
    <property type="project" value="InterPro"/>
</dbReference>
<evidence type="ECO:0000256" key="1">
    <source>
        <dbReference type="ARBA" id="ARBA00004123"/>
    </source>
</evidence>
<dbReference type="PANTHER" id="PTHR46834:SF1">
    <property type="entry name" value="TRANSCRIPTION FACTOR BHLH10"/>
    <property type="match status" value="1"/>
</dbReference>
<reference evidence="6 7" key="1">
    <citation type="journal article" date="2020" name="Nat. Commun.">
        <title>Genome of Tripterygium wilfordii and identification of cytochrome P450 involved in triptolide biosynthesis.</title>
        <authorList>
            <person name="Tu L."/>
            <person name="Su P."/>
            <person name="Zhang Z."/>
            <person name="Gao L."/>
            <person name="Wang J."/>
            <person name="Hu T."/>
            <person name="Zhou J."/>
            <person name="Zhang Y."/>
            <person name="Zhao Y."/>
            <person name="Liu Y."/>
            <person name="Song Y."/>
            <person name="Tong Y."/>
            <person name="Lu Y."/>
            <person name="Yang J."/>
            <person name="Xu C."/>
            <person name="Jia M."/>
            <person name="Peters R.J."/>
            <person name="Huang L."/>
            <person name="Gao W."/>
        </authorList>
    </citation>
    <scope>NUCLEOTIDE SEQUENCE [LARGE SCALE GENOMIC DNA]</scope>
    <source>
        <strain evidence="7">cv. XIE 37</strain>
        <tissue evidence="6">Leaf</tissue>
    </source>
</reference>
<dbReference type="AlphaFoldDB" id="A0A7J7DD31"/>
<evidence type="ECO:0000259" key="5">
    <source>
        <dbReference type="PROSITE" id="PS50888"/>
    </source>
</evidence>
<feature type="domain" description="BHLH" evidence="5">
    <location>
        <begin position="190"/>
        <end position="239"/>
    </location>
</feature>
<keyword evidence="3" id="KW-0804">Transcription</keyword>